<evidence type="ECO:0000256" key="4">
    <source>
        <dbReference type="ARBA" id="ARBA00022679"/>
    </source>
</evidence>
<dbReference type="GO" id="GO:0050515">
    <property type="term" value="F:4-(cytidine 5'-diphospho)-2-C-methyl-D-erythritol kinase activity"/>
    <property type="evidence" value="ECO:0007669"/>
    <property type="project" value="UniProtKB-UniRule"/>
</dbReference>
<sequence>MQGIRVPRESPAGWLIDAPAKVNVCLDVLPKRPDGFHGIRTLLCPVRLCDTLVVRPGPADTGTIKVSVRALNGSVNAAAVPTDDNNLVSRALRAVFDQVGRKPDCRVTINKRIPAQAGLGGGSSDAAAAIVAANHIWRLGLTDSEMLSVAAQVGSDVPGQLSGRANLCEGRGELVTPAAVPAGLPCVIAKPRAGLSTAEVFRRCSPSAEPAGESATGRVAMLLQALQAGSWRKLPGLVTNQLQAAAMELCDELRRLAAAFSQLPFVAHQMTGSGSAYFGLCRNHHQAKQAAAWLRARQAAWVVATCTT</sequence>
<evidence type="ECO:0000256" key="7">
    <source>
        <dbReference type="ARBA" id="ARBA00022840"/>
    </source>
</evidence>
<evidence type="ECO:0000256" key="6">
    <source>
        <dbReference type="ARBA" id="ARBA00022777"/>
    </source>
</evidence>
<evidence type="ECO:0000259" key="10">
    <source>
        <dbReference type="Pfam" id="PF00288"/>
    </source>
</evidence>
<dbReference type="NCBIfam" id="TIGR00154">
    <property type="entry name" value="ispE"/>
    <property type="match status" value="1"/>
</dbReference>
<dbReference type="OrthoDB" id="9809438at2"/>
<keyword evidence="5 9" id="KW-0547">Nucleotide-binding</keyword>
<dbReference type="Gene3D" id="3.30.70.890">
    <property type="entry name" value="GHMP kinase, C-terminal domain"/>
    <property type="match status" value="1"/>
</dbReference>
<comment type="similarity">
    <text evidence="1 9">Belongs to the GHMP kinase family. IspE subfamily.</text>
</comment>
<keyword evidence="7 9" id="KW-0067">ATP-binding</keyword>
<name>A0A5C5VGU9_9BACT</name>
<dbReference type="EMBL" id="SIHJ01000001">
    <property type="protein sequence ID" value="TWT37331.1"/>
    <property type="molecule type" value="Genomic_DNA"/>
</dbReference>
<dbReference type="GO" id="GO:0019288">
    <property type="term" value="P:isopentenyl diphosphate biosynthetic process, methylerythritol 4-phosphate pathway"/>
    <property type="evidence" value="ECO:0007669"/>
    <property type="project" value="UniProtKB-UniRule"/>
</dbReference>
<dbReference type="Proteomes" id="UP000316714">
    <property type="component" value="Unassembled WGS sequence"/>
</dbReference>
<dbReference type="Pfam" id="PF00288">
    <property type="entry name" value="GHMP_kinases_N"/>
    <property type="match status" value="1"/>
</dbReference>
<dbReference type="InterPro" id="IPR013750">
    <property type="entry name" value="GHMP_kinase_C_dom"/>
</dbReference>
<protein>
    <recommendedName>
        <fullName evidence="3 9">4-diphosphocytidyl-2-C-methyl-D-erythritol kinase</fullName>
        <shortName evidence="9">CMK</shortName>
        <ecNumber evidence="2 9">2.7.1.148</ecNumber>
    </recommendedName>
    <alternativeName>
        <fullName evidence="8 9">4-(cytidine-5'-diphospho)-2-C-methyl-D-erythritol kinase</fullName>
    </alternativeName>
</protein>
<dbReference type="HAMAP" id="MF_00061">
    <property type="entry name" value="IspE"/>
    <property type="match status" value="1"/>
</dbReference>
<evidence type="ECO:0000256" key="2">
    <source>
        <dbReference type="ARBA" id="ARBA00012052"/>
    </source>
</evidence>
<evidence type="ECO:0000313" key="12">
    <source>
        <dbReference type="EMBL" id="TWT37331.1"/>
    </source>
</evidence>
<dbReference type="UniPathway" id="UPA00056">
    <property type="reaction ID" value="UER00094"/>
</dbReference>
<comment type="function">
    <text evidence="9">Catalyzes the phosphorylation of the position 2 hydroxy group of 4-diphosphocytidyl-2C-methyl-D-erythritol.</text>
</comment>
<dbReference type="Pfam" id="PF08544">
    <property type="entry name" value="GHMP_kinases_C"/>
    <property type="match status" value="1"/>
</dbReference>
<dbReference type="InterPro" id="IPR004424">
    <property type="entry name" value="IspE"/>
</dbReference>
<evidence type="ECO:0000256" key="1">
    <source>
        <dbReference type="ARBA" id="ARBA00009684"/>
    </source>
</evidence>
<dbReference type="SUPFAM" id="SSF55060">
    <property type="entry name" value="GHMP Kinase, C-terminal domain"/>
    <property type="match status" value="1"/>
</dbReference>
<dbReference type="SUPFAM" id="SSF54211">
    <property type="entry name" value="Ribosomal protein S5 domain 2-like"/>
    <property type="match status" value="1"/>
</dbReference>
<dbReference type="AlphaFoldDB" id="A0A5C5VGU9"/>
<gene>
    <name evidence="9 12" type="primary">ispE</name>
    <name evidence="12" type="ORF">KOR34_22790</name>
</gene>
<evidence type="ECO:0000256" key="5">
    <source>
        <dbReference type="ARBA" id="ARBA00022741"/>
    </source>
</evidence>
<keyword evidence="4 9" id="KW-0808">Transferase</keyword>
<feature type="active site" evidence="9">
    <location>
        <position position="21"/>
    </location>
</feature>
<comment type="catalytic activity">
    <reaction evidence="9">
        <text>4-CDP-2-C-methyl-D-erythritol + ATP = 4-CDP-2-C-methyl-D-erythritol 2-phosphate + ADP + H(+)</text>
        <dbReference type="Rhea" id="RHEA:18437"/>
        <dbReference type="ChEBI" id="CHEBI:15378"/>
        <dbReference type="ChEBI" id="CHEBI:30616"/>
        <dbReference type="ChEBI" id="CHEBI:57823"/>
        <dbReference type="ChEBI" id="CHEBI:57919"/>
        <dbReference type="ChEBI" id="CHEBI:456216"/>
        <dbReference type="EC" id="2.7.1.148"/>
    </reaction>
</comment>
<dbReference type="InterPro" id="IPR006204">
    <property type="entry name" value="GHMP_kinase_N_dom"/>
</dbReference>
<dbReference type="InterPro" id="IPR020568">
    <property type="entry name" value="Ribosomal_Su5_D2-typ_SF"/>
</dbReference>
<organism evidence="12 13">
    <name type="scientific">Posidoniimonas corsicana</name>
    <dbReference type="NCBI Taxonomy" id="1938618"/>
    <lineage>
        <taxon>Bacteria</taxon>
        <taxon>Pseudomonadati</taxon>
        <taxon>Planctomycetota</taxon>
        <taxon>Planctomycetia</taxon>
        <taxon>Pirellulales</taxon>
        <taxon>Lacipirellulaceae</taxon>
        <taxon>Posidoniimonas</taxon>
    </lineage>
</organism>
<keyword evidence="9" id="KW-0414">Isoprene biosynthesis</keyword>
<evidence type="ECO:0000256" key="3">
    <source>
        <dbReference type="ARBA" id="ARBA00017473"/>
    </source>
</evidence>
<feature type="active site" evidence="9">
    <location>
        <position position="156"/>
    </location>
</feature>
<proteinExistence type="inferred from homology"/>
<dbReference type="EC" id="2.7.1.148" evidence="2 9"/>
<dbReference type="GO" id="GO:0016114">
    <property type="term" value="P:terpenoid biosynthetic process"/>
    <property type="evidence" value="ECO:0007669"/>
    <property type="project" value="UniProtKB-UniRule"/>
</dbReference>
<dbReference type="InterPro" id="IPR014721">
    <property type="entry name" value="Ribsml_uS5_D2-typ_fold_subgr"/>
</dbReference>
<keyword evidence="6 9" id="KW-0418">Kinase</keyword>
<keyword evidence="13" id="KW-1185">Reference proteome</keyword>
<dbReference type="PIRSF" id="PIRSF010376">
    <property type="entry name" value="IspE"/>
    <property type="match status" value="1"/>
</dbReference>
<evidence type="ECO:0000259" key="11">
    <source>
        <dbReference type="Pfam" id="PF08544"/>
    </source>
</evidence>
<evidence type="ECO:0000256" key="8">
    <source>
        <dbReference type="ARBA" id="ARBA00032554"/>
    </source>
</evidence>
<dbReference type="Gene3D" id="3.30.230.10">
    <property type="match status" value="1"/>
</dbReference>
<evidence type="ECO:0000256" key="9">
    <source>
        <dbReference type="HAMAP-Rule" id="MF_00061"/>
    </source>
</evidence>
<dbReference type="PANTHER" id="PTHR43527">
    <property type="entry name" value="4-DIPHOSPHOCYTIDYL-2-C-METHYL-D-ERYTHRITOL KINASE, CHLOROPLASTIC"/>
    <property type="match status" value="1"/>
</dbReference>
<feature type="binding site" evidence="9">
    <location>
        <begin position="114"/>
        <end position="124"/>
    </location>
    <ligand>
        <name>ATP</name>
        <dbReference type="ChEBI" id="CHEBI:30616"/>
    </ligand>
</feature>
<accession>A0A5C5VGU9</accession>
<feature type="domain" description="GHMP kinase C-terminal" evidence="11">
    <location>
        <begin position="223"/>
        <end position="292"/>
    </location>
</feature>
<comment type="caution">
    <text evidence="12">The sequence shown here is derived from an EMBL/GenBank/DDBJ whole genome shotgun (WGS) entry which is preliminary data.</text>
</comment>
<comment type="pathway">
    <text evidence="9">Isoprenoid biosynthesis; isopentenyl diphosphate biosynthesis via DXP pathway; isopentenyl diphosphate from 1-deoxy-D-xylulose 5-phosphate: step 3/6.</text>
</comment>
<dbReference type="PANTHER" id="PTHR43527:SF2">
    <property type="entry name" value="4-DIPHOSPHOCYTIDYL-2-C-METHYL-D-ERYTHRITOL KINASE, CHLOROPLASTIC"/>
    <property type="match status" value="1"/>
</dbReference>
<dbReference type="RefSeq" id="WP_146564674.1">
    <property type="nucleotide sequence ID" value="NZ_SIHJ01000001.1"/>
</dbReference>
<reference evidence="12 13" key="1">
    <citation type="submission" date="2019-02" db="EMBL/GenBank/DDBJ databases">
        <title>Deep-cultivation of Planctomycetes and their phenomic and genomic characterization uncovers novel biology.</title>
        <authorList>
            <person name="Wiegand S."/>
            <person name="Jogler M."/>
            <person name="Boedeker C."/>
            <person name="Pinto D."/>
            <person name="Vollmers J."/>
            <person name="Rivas-Marin E."/>
            <person name="Kohn T."/>
            <person name="Peeters S.H."/>
            <person name="Heuer A."/>
            <person name="Rast P."/>
            <person name="Oberbeckmann S."/>
            <person name="Bunk B."/>
            <person name="Jeske O."/>
            <person name="Meyerdierks A."/>
            <person name="Storesund J.E."/>
            <person name="Kallscheuer N."/>
            <person name="Luecker S."/>
            <person name="Lage O.M."/>
            <person name="Pohl T."/>
            <person name="Merkel B.J."/>
            <person name="Hornburger P."/>
            <person name="Mueller R.-W."/>
            <person name="Bruemmer F."/>
            <person name="Labrenz M."/>
            <person name="Spormann A.M."/>
            <person name="Op Den Camp H."/>
            <person name="Overmann J."/>
            <person name="Amann R."/>
            <person name="Jetten M.S.M."/>
            <person name="Mascher T."/>
            <person name="Medema M.H."/>
            <person name="Devos D.P."/>
            <person name="Kaster A.-K."/>
            <person name="Ovreas L."/>
            <person name="Rohde M."/>
            <person name="Galperin M.Y."/>
            <person name="Jogler C."/>
        </authorList>
    </citation>
    <scope>NUCLEOTIDE SEQUENCE [LARGE SCALE GENOMIC DNA]</scope>
    <source>
        <strain evidence="12 13">KOR34</strain>
    </source>
</reference>
<evidence type="ECO:0000313" key="13">
    <source>
        <dbReference type="Proteomes" id="UP000316714"/>
    </source>
</evidence>
<dbReference type="InterPro" id="IPR036554">
    <property type="entry name" value="GHMP_kinase_C_sf"/>
</dbReference>
<feature type="domain" description="GHMP kinase N-terminal" evidence="10">
    <location>
        <begin position="86"/>
        <end position="164"/>
    </location>
</feature>
<dbReference type="GO" id="GO:0005524">
    <property type="term" value="F:ATP binding"/>
    <property type="evidence" value="ECO:0007669"/>
    <property type="project" value="UniProtKB-UniRule"/>
</dbReference>